<reference evidence="1 2" key="1">
    <citation type="submission" date="2016-10" db="EMBL/GenBank/DDBJ databases">
        <authorList>
            <person name="de Groot N.N."/>
        </authorList>
    </citation>
    <scope>NUCLEOTIDE SEQUENCE [LARGE SCALE GENOMIC DNA]</scope>
    <source>
        <strain evidence="1 2">DSM 23310</strain>
    </source>
</reference>
<dbReference type="Proteomes" id="UP000198828">
    <property type="component" value="Unassembled WGS sequence"/>
</dbReference>
<dbReference type="EMBL" id="FNNG01000011">
    <property type="protein sequence ID" value="SDX48151.1"/>
    <property type="molecule type" value="Genomic_DNA"/>
</dbReference>
<dbReference type="PANTHER" id="PTHR10443">
    <property type="entry name" value="MICROSOMAL DIPEPTIDASE"/>
    <property type="match status" value="1"/>
</dbReference>
<evidence type="ECO:0000313" key="2">
    <source>
        <dbReference type="Proteomes" id="UP000198828"/>
    </source>
</evidence>
<dbReference type="InterPro" id="IPR008257">
    <property type="entry name" value="Pept_M19"/>
</dbReference>
<dbReference type="CDD" id="cd01301">
    <property type="entry name" value="rDP_like"/>
    <property type="match status" value="1"/>
</dbReference>
<dbReference type="GO" id="GO:0070573">
    <property type="term" value="F:metallodipeptidase activity"/>
    <property type="evidence" value="ECO:0007669"/>
    <property type="project" value="InterPro"/>
</dbReference>
<sequence length="312" mass="35859">MRPIDMHCDTVLKLMEDKDNLGLYENDLGVDVKKLRKANSLVQFFALWVDLKSERDPIDICLEMMDKFYLELDKNLQYIKIATKYEDIINNDKEGKISAILTIEEGGALKGELYNLRNYYRLGVRGITLTWNNVNEIGYPNTKEEYRDKGLTDFGRQVVYEMNKLGMLIDVSHLSDQGFYDVSTESKKPFIASHSNSRKMKNHLRNLTDDMIRTLSESGGVMGICFERDFLGDSKHARVDDMIRHIKHIKNIGGIDVIAIGSDFDGCNPNGEIENIGEIEKLIQALRDNGFSEDEIDKIFYRNALRVIRDVL</sequence>
<dbReference type="Gene3D" id="3.20.20.140">
    <property type="entry name" value="Metal-dependent hydrolases"/>
    <property type="match status" value="1"/>
</dbReference>
<dbReference type="Pfam" id="PF01244">
    <property type="entry name" value="Peptidase_M19"/>
    <property type="match status" value="1"/>
</dbReference>
<evidence type="ECO:0000313" key="1">
    <source>
        <dbReference type="EMBL" id="SDX48151.1"/>
    </source>
</evidence>
<proteinExistence type="predicted"/>
<dbReference type="PANTHER" id="PTHR10443:SF12">
    <property type="entry name" value="DIPEPTIDASE"/>
    <property type="match status" value="1"/>
</dbReference>
<name>A0A1H3C260_9FIRM</name>
<organism evidence="1 2">
    <name type="scientific">Tepidimicrobium xylanilyticum</name>
    <dbReference type="NCBI Taxonomy" id="1123352"/>
    <lineage>
        <taxon>Bacteria</taxon>
        <taxon>Bacillati</taxon>
        <taxon>Bacillota</taxon>
        <taxon>Tissierellia</taxon>
        <taxon>Tissierellales</taxon>
        <taxon>Tepidimicrobiaceae</taxon>
        <taxon>Tepidimicrobium</taxon>
    </lineage>
</organism>
<protein>
    <submittedName>
        <fullName evidence="1">Membrane dipeptidase</fullName>
    </submittedName>
</protein>
<dbReference type="RefSeq" id="WP_093753990.1">
    <property type="nucleotide sequence ID" value="NZ_BSYN01000006.1"/>
</dbReference>
<dbReference type="SUPFAM" id="SSF51556">
    <property type="entry name" value="Metallo-dependent hydrolases"/>
    <property type="match status" value="1"/>
</dbReference>
<accession>A0A1H3C260</accession>
<dbReference type="InterPro" id="IPR032466">
    <property type="entry name" value="Metal_Hydrolase"/>
</dbReference>
<dbReference type="GO" id="GO:0006508">
    <property type="term" value="P:proteolysis"/>
    <property type="evidence" value="ECO:0007669"/>
    <property type="project" value="InterPro"/>
</dbReference>
<dbReference type="OrthoDB" id="9804920at2"/>
<dbReference type="AlphaFoldDB" id="A0A1H3C260"/>
<keyword evidence="2" id="KW-1185">Reference proteome</keyword>
<dbReference type="PROSITE" id="PS51365">
    <property type="entry name" value="RENAL_DIPEPTIDASE_2"/>
    <property type="match status" value="1"/>
</dbReference>
<gene>
    <name evidence="1" type="ORF">SAMN05660923_02393</name>
</gene>